<reference evidence="3" key="1">
    <citation type="journal article" date="2021" name="Sci. Rep.">
        <title>Diploid genomic architecture of Nitzschia inconspicua, an elite biomass production diatom.</title>
        <authorList>
            <person name="Oliver A."/>
            <person name="Podell S."/>
            <person name="Pinowska A."/>
            <person name="Traller J.C."/>
            <person name="Smith S.R."/>
            <person name="McClure R."/>
            <person name="Beliaev A."/>
            <person name="Bohutskyi P."/>
            <person name="Hill E.A."/>
            <person name="Rabines A."/>
            <person name="Zheng H."/>
            <person name="Allen L.Z."/>
            <person name="Kuo A."/>
            <person name="Grigoriev I.V."/>
            <person name="Allen A.E."/>
            <person name="Hazlebeck D."/>
            <person name="Allen E.E."/>
        </authorList>
    </citation>
    <scope>NUCLEOTIDE SEQUENCE</scope>
    <source>
        <strain evidence="3">Hildebrandi</strain>
    </source>
</reference>
<protein>
    <recommendedName>
        <fullName evidence="2">DUF6824 domain-containing protein</fullName>
    </recommendedName>
</protein>
<reference evidence="3" key="2">
    <citation type="submission" date="2021-04" db="EMBL/GenBank/DDBJ databases">
        <authorList>
            <person name="Podell S."/>
        </authorList>
    </citation>
    <scope>NUCLEOTIDE SEQUENCE</scope>
    <source>
        <strain evidence="3">Hildebrandi</strain>
    </source>
</reference>
<name>A0A9K3L3S6_9STRA</name>
<feature type="compositionally biased region" description="Polar residues" evidence="1">
    <location>
        <begin position="153"/>
        <end position="165"/>
    </location>
</feature>
<evidence type="ECO:0000256" key="1">
    <source>
        <dbReference type="SAM" id="MobiDB-lite"/>
    </source>
</evidence>
<sequence>MSSCKTKATSGSINNHPEQDSSPHSETNPIAEVVSSKVSRGDRKQSDASEVLPRRRHSPLRNNSNGRWFIPFGHSTITTTTASPILPQFRANIPLGSPHPHYKYYQYSHNTFHPPFYPPGQRRRLQRTMVPFDNNSIDTTFQDYSSAVRPPDCTTSNSGPPNTHDNIYHKVSYDEDGVKRPSPTYRRQYSYSASFPSPVYTLPYEYNYDAPPDTSETLAVTAADEQEITSTTSTPLKNNRSSSKAAAIKAATAAADWQYQPDGEYYLGHFNGRDDMRPHSTQPFYRDYYGDYSSREATAPTPYWNEALQHRDPSTREQRPPPSYYYYERRETDHGYRYTGYSYSREASSWGYFPNNSSESFDDGDEIPIPPATPYSPMARSAPPKVTPSTGTSLRHKSSQEDHNDNGIMSKILKSSSSNTPSVHEDEPSREKMTPIKTSSTSSASPIGCTALGDMDIVVGRGAPTNYHIGNEAFRQLVTEYHTTYFCAKRSDKPLIALEVLDVLKERGSRFVRRQKGGGAGGRNAVWVEVNKKLAYEKVCAALRDGAPQVQRRLLSSETIHQPSNNGYVGEVDDIISQAGYHPTANIFSKDGSS</sequence>
<organism evidence="3 4">
    <name type="scientific">Nitzschia inconspicua</name>
    <dbReference type="NCBI Taxonomy" id="303405"/>
    <lineage>
        <taxon>Eukaryota</taxon>
        <taxon>Sar</taxon>
        <taxon>Stramenopiles</taxon>
        <taxon>Ochrophyta</taxon>
        <taxon>Bacillariophyta</taxon>
        <taxon>Bacillariophyceae</taxon>
        <taxon>Bacillariophycidae</taxon>
        <taxon>Bacillariales</taxon>
        <taxon>Bacillariaceae</taxon>
        <taxon>Nitzschia</taxon>
    </lineage>
</organism>
<feature type="region of interest" description="Disordered" evidence="1">
    <location>
        <begin position="143"/>
        <end position="166"/>
    </location>
</feature>
<feature type="region of interest" description="Disordered" evidence="1">
    <location>
        <begin position="359"/>
        <end position="445"/>
    </location>
</feature>
<feature type="compositionally biased region" description="Polar residues" evidence="1">
    <location>
        <begin position="413"/>
        <end position="422"/>
    </location>
</feature>
<accession>A0A9K3L3S6</accession>
<keyword evidence="4" id="KW-1185">Reference proteome</keyword>
<evidence type="ECO:0000313" key="3">
    <source>
        <dbReference type="EMBL" id="KAG7354246.1"/>
    </source>
</evidence>
<gene>
    <name evidence="3" type="ORF">IV203_003602</name>
</gene>
<feature type="compositionally biased region" description="Polar residues" evidence="1">
    <location>
        <begin position="1"/>
        <end position="16"/>
    </location>
</feature>
<evidence type="ECO:0000259" key="2">
    <source>
        <dbReference type="Pfam" id="PF20710"/>
    </source>
</evidence>
<proteinExistence type="predicted"/>
<dbReference type="Pfam" id="PF20710">
    <property type="entry name" value="DUF6824"/>
    <property type="match status" value="1"/>
</dbReference>
<feature type="compositionally biased region" description="Basic and acidic residues" evidence="1">
    <location>
        <begin position="308"/>
        <end position="319"/>
    </location>
</feature>
<feature type="domain" description="DUF6824" evidence="2">
    <location>
        <begin position="456"/>
        <end position="545"/>
    </location>
</feature>
<comment type="caution">
    <text evidence="3">The sequence shown here is derived from an EMBL/GenBank/DDBJ whole genome shotgun (WGS) entry which is preliminary data.</text>
</comment>
<dbReference type="InterPro" id="IPR049227">
    <property type="entry name" value="DUF6824"/>
</dbReference>
<dbReference type="AlphaFoldDB" id="A0A9K3L3S6"/>
<feature type="region of interest" description="Disordered" evidence="1">
    <location>
        <begin position="303"/>
        <end position="328"/>
    </location>
</feature>
<dbReference type="EMBL" id="JAGRRH010000016">
    <property type="protein sequence ID" value="KAG7354246.1"/>
    <property type="molecule type" value="Genomic_DNA"/>
</dbReference>
<feature type="compositionally biased region" description="Polar residues" evidence="1">
    <location>
        <begin position="436"/>
        <end position="445"/>
    </location>
</feature>
<evidence type="ECO:0000313" key="4">
    <source>
        <dbReference type="Proteomes" id="UP000693970"/>
    </source>
</evidence>
<feature type="compositionally biased region" description="Basic and acidic residues" evidence="1">
    <location>
        <begin position="423"/>
        <end position="434"/>
    </location>
</feature>
<feature type="region of interest" description="Disordered" evidence="1">
    <location>
        <begin position="1"/>
        <end position="67"/>
    </location>
</feature>
<dbReference type="Proteomes" id="UP000693970">
    <property type="component" value="Unassembled WGS sequence"/>
</dbReference>